<dbReference type="SUPFAM" id="SSF56563">
    <property type="entry name" value="Major capsid protein gp5"/>
    <property type="match status" value="1"/>
</dbReference>
<evidence type="ECO:0000259" key="2">
    <source>
        <dbReference type="Pfam" id="PF05065"/>
    </source>
</evidence>
<keyword evidence="4" id="KW-1185">Reference proteome</keyword>
<dbReference type="Pfam" id="PF05065">
    <property type="entry name" value="Phage_capsid"/>
    <property type="match status" value="1"/>
</dbReference>
<dbReference type="RefSeq" id="WP_268600511.1">
    <property type="nucleotide sequence ID" value="NZ_JAMDNP010000106.1"/>
</dbReference>
<dbReference type="NCBIfam" id="TIGR01554">
    <property type="entry name" value="major_cap_HK97"/>
    <property type="match status" value="1"/>
</dbReference>
<evidence type="ECO:0000256" key="1">
    <source>
        <dbReference type="ARBA" id="ARBA00004328"/>
    </source>
</evidence>
<dbReference type="InterPro" id="IPR024455">
    <property type="entry name" value="Phage_capsid"/>
</dbReference>
<feature type="domain" description="Phage capsid-like C-terminal" evidence="2">
    <location>
        <begin position="96"/>
        <end position="234"/>
    </location>
</feature>
<proteinExistence type="predicted"/>
<evidence type="ECO:0000313" key="3">
    <source>
        <dbReference type="EMBL" id="MCY9764703.1"/>
    </source>
</evidence>
<comment type="caution">
    <text evidence="3">The sequence shown here is derived from an EMBL/GenBank/DDBJ whole genome shotgun (WGS) entry which is preliminary data.</text>
</comment>
<reference evidence="3 4" key="1">
    <citation type="submission" date="2022-05" db="EMBL/GenBank/DDBJ databases">
        <title>Genome Sequencing of Bee-Associated Microbes.</title>
        <authorList>
            <person name="Dunlap C."/>
        </authorList>
    </citation>
    <scope>NUCLEOTIDE SEQUENCE [LARGE SCALE GENOMIC DNA]</scope>
    <source>
        <strain evidence="3 4">NRRL B-04010</strain>
    </source>
</reference>
<sequence>MTIKLNQHTDAYETAKLNYANVVKNEASTPEEVETAWVAMQDALVTSLTTQITNQVAATNMDNVVLANRGVNVLTAEEKRFFNAVVQSDGFTDEIILPKTIVERIYDDLTTEHPLLSVINFQDLGTVTMTAITSEYEGAAVWGPIFGDIKGQLNAAFKQENIAQSKLTAFVVLPKDLKRFGPTWIEAYVRAQITETYAVALESAVINGAGPTKHQPIGLIRDLQASVDPTNGHAKKAAAGSLTLADPKTIIREFASIGKLLSTKQDGKPLNVNGKIALIINPSDSWDLKAEFTSQNSLGDYITKLPFNFILIESVFATTGEVVAFVTDRYDAYRGGGVEVTEYKETLALEDCNLHVAKTFAFGKPRDNKVAAIYTLKLSNGAPVTP</sequence>
<dbReference type="InterPro" id="IPR054612">
    <property type="entry name" value="Phage_capsid-like_C"/>
</dbReference>
<protein>
    <submittedName>
        <fullName evidence="3">Phage major capsid protein</fullName>
    </submittedName>
</protein>
<dbReference type="Proteomes" id="UP001527181">
    <property type="component" value="Unassembled WGS sequence"/>
</dbReference>
<accession>A0ABT4H6U5</accession>
<comment type="subcellular location">
    <subcellularLocation>
        <location evidence="1">Virion</location>
    </subcellularLocation>
</comment>
<gene>
    <name evidence="3" type="ORF">M5X12_29865</name>
</gene>
<dbReference type="EMBL" id="JAMDNP010000106">
    <property type="protein sequence ID" value="MCY9764703.1"/>
    <property type="molecule type" value="Genomic_DNA"/>
</dbReference>
<name>A0ABT4H6U5_PAEAL</name>
<evidence type="ECO:0000313" key="4">
    <source>
        <dbReference type="Proteomes" id="UP001527181"/>
    </source>
</evidence>
<organism evidence="3 4">
    <name type="scientific">Paenibacillus alvei</name>
    <name type="common">Bacillus alvei</name>
    <dbReference type="NCBI Taxonomy" id="44250"/>
    <lineage>
        <taxon>Bacteria</taxon>
        <taxon>Bacillati</taxon>
        <taxon>Bacillota</taxon>
        <taxon>Bacilli</taxon>
        <taxon>Bacillales</taxon>
        <taxon>Paenibacillaceae</taxon>
        <taxon>Paenibacillus</taxon>
    </lineage>
</organism>